<dbReference type="CDD" id="cd09602">
    <property type="entry name" value="M1_APN"/>
    <property type="match status" value="1"/>
</dbReference>
<evidence type="ECO:0000256" key="11">
    <source>
        <dbReference type="ARBA" id="ARBA00023049"/>
    </source>
</evidence>
<dbReference type="PANTHER" id="PTHR11533:SF174">
    <property type="entry name" value="PUROMYCIN-SENSITIVE AMINOPEPTIDASE-RELATED"/>
    <property type="match status" value="1"/>
</dbReference>
<evidence type="ECO:0000256" key="4">
    <source>
        <dbReference type="ARBA" id="ARBA00012564"/>
    </source>
</evidence>
<dbReference type="Pfam" id="PF17900">
    <property type="entry name" value="Peptidase_M1_N"/>
    <property type="match status" value="1"/>
</dbReference>
<dbReference type="PANTHER" id="PTHR11533">
    <property type="entry name" value="PROTEASE M1 ZINC METALLOPROTEASE"/>
    <property type="match status" value="1"/>
</dbReference>
<dbReference type="InterPro" id="IPR050344">
    <property type="entry name" value="Peptidase_M1_aminopeptidases"/>
</dbReference>
<dbReference type="Gene3D" id="2.60.40.1730">
    <property type="entry name" value="tricorn interacting facor f3 domain"/>
    <property type="match status" value="1"/>
</dbReference>
<name>A0ABU2B5X2_9CORY</name>
<dbReference type="InterPro" id="IPR012778">
    <property type="entry name" value="Pept_M1_aminopeptidase"/>
</dbReference>
<dbReference type="Proteomes" id="UP001183619">
    <property type="component" value="Unassembled WGS sequence"/>
</dbReference>
<dbReference type="InterPro" id="IPR027268">
    <property type="entry name" value="Peptidase_M4/M1_CTD_sf"/>
</dbReference>
<keyword evidence="11" id="KW-0482">Metalloprotease</keyword>
<keyword evidence="10" id="KW-0862">Zinc</keyword>
<proteinExistence type="inferred from homology"/>
<evidence type="ECO:0000259" key="15">
    <source>
        <dbReference type="Pfam" id="PF11838"/>
    </source>
</evidence>
<evidence type="ECO:0000259" key="14">
    <source>
        <dbReference type="Pfam" id="PF01433"/>
    </source>
</evidence>
<evidence type="ECO:0000256" key="9">
    <source>
        <dbReference type="ARBA" id="ARBA00022801"/>
    </source>
</evidence>
<dbReference type="Pfam" id="PF01433">
    <property type="entry name" value="Peptidase_M1"/>
    <property type="match status" value="1"/>
</dbReference>
<evidence type="ECO:0000313" key="18">
    <source>
        <dbReference type="Proteomes" id="UP001183619"/>
    </source>
</evidence>
<dbReference type="SUPFAM" id="SSF55486">
    <property type="entry name" value="Metalloproteases ('zincins'), catalytic domain"/>
    <property type="match status" value="1"/>
</dbReference>
<dbReference type="Pfam" id="PF11838">
    <property type="entry name" value="ERAP1_C"/>
    <property type="match status" value="1"/>
</dbReference>
<keyword evidence="7" id="KW-0645">Protease</keyword>
<feature type="domain" description="ERAP1-like C-terminal" evidence="15">
    <location>
        <begin position="520"/>
        <end position="824"/>
    </location>
</feature>
<dbReference type="EC" id="3.4.11.2" evidence="4"/>
<gene>
    <name evidence="17" type="ORF">J2S37_000558</name>
</gene>
<keyword evidence="18" id="KW-1185">Reference proteome</keyword>
<evidence type="ECO:0000256" key="10">
    <source>
        <dbReference type="ARBA" id="ARBA00022833"/>
    </source>
</evidence>
<evidence type="ECO:0000256" key="12">
    <source>
        <dbReference type="ARBA" id="ARBA00029811"/>
    </source>
</evidence>
<dbReference type="EMBL" id="JAVDYF010000001">
    <property type="protein sequence ID" value="MDR7354020.1"/>
    <property type="molecule type" value="Genomic_DNA"/>
</dbReference>
<dbReference type="GO" id="GO:0016285">
    <property type="term" value="F:alanyl aminopeptidase activity"/>
    <property type="evidence" value="ECO:0007669"/>
    <property type="project" value="UniProtKB-EC"/>
</dbReference>
<evidence type="ECO:0000256" key="13">
    <source>
        <dbReference type="ARBA" id="ARBA00031533"/>
    </source>
</evidence>
<evidence type="ECO:0000313" key="17">
    <source>
        <dbReference type="EMBL" id="MDR7354020.1"/>
    </source>
</evidence>
<dbReference type="Gene3D" id="1.10.390.10">
    <property type="entry name" value="Neutral Protease Domain 2"/>
    <property type="match status" value="1"/>
</dbReference>
<keyword evidence="6 17" id="KW-0031">Aminopeptidase</keyword>
<evidence type="ECO:0000256" key="8">
    <source>
        <dbReference type="ARBA" id="ARBA00022723"/>
    </source>
</evidence>
<evidence type="ECO:0000259" key="16">
    <source>
        <dbReference type="Pfam" id="PF17900"/>
    </source>
</evidence>
<dbReference type="NCBIfam" id="TIGR02412">
    <property type="entry name" value="pepN_strep_liv"/>
    <property type="match status" value="1"/>
</dbReference>
<dbReference type="InterPro" id="IPR001930">
    <property type="entry name" value="Peptidase_M1"/>
</dbReference>
<comment type="catalytic activity">
    <reaction evidence="1">
        <text>Release of an N-terminal amino acid, Xaa-|-Yaa- from a peptide, amide or arylamide. Xaa is preferably Ala, but may be most amino acids including Pro (slow action). When a terminal hydrophobic residue is followed by a prolyl residue, the two may be released as an intact Xaa-Pro dipeptide.</text>
        <dbReference type="EC" id="3.4.11.2"/>
    </reaction>
</comment>
<protein>
    <recommendedName>
        <fullName evidence="5">Aminopeptidase N</fullName>
        <ecNumber evidence="4">3.4.11.2</ecNumber>
    </recommendedName>
    <alternativeName>
        <fullName evidence="12">Alanine aminopeptidase</fullName>
    </alternativeName>
    <alternativeName>
        <fullName evidence="13">Lysyl aminopeptidase</fullName>
    </alternativeName>
</protein>
<dbReference type="InterPro" id="IPR042097">
    <property type="entry name" value="Aminopeptidase_N-like_N_sf"/>
</dbReference>
<dbReference type="InterPro" id="IPR045357">
    <property type="entry name" value="Aminopeptidase_N-like_N"/>
</dbReference>
<reference evidence="17 18" key="1">
    <citation type="submission" date="2023-07" db="EMBL/GenBank/DDBJ databases">
        <title>Sequencing the genomes of 1000 actinobacteria strains.</title>
        <authorList>
            <person name="Klenk H.-P."/>
        </authorList>
    </citation>
    <scope>NUCLEOTIDE SEQUENCE [LARGE SCALE GENOMIC DNA]</scope>
    <source>
        <strain evidence="17 18">DSM 44508</strain>
    </source>
</reference>
<evidence type="ECO:0000256" key="3">
    <source>
        <dbReference type="ARBA" id="ARBA00010136"/>
    </source>
</evidence>
<keyword evidence="9 17" id="KW-0378">Hydrolase</keyword>
<evidence type="ECO:0000256" key="6">
    <source>
        <dbReference type="ARBA" id="ARBA00022438"/>
    </source>
</evidence>
<feature type="domain" description="Aminopeptidase N-like N-terminal" evidence="16">
    <location>
        <begin position="23"/>
        <end position="187"/>
    </location>
</feature>
<keyword evidence="8" id="KW-0479">Metal-binding</keyword>
<sequence length="833" mass="92586">MSNANLTYLHAQARTQALTVDSHSIHLDISEAENSPTFQATSTITVRSTSCDIVLDYLGESVDTVEVQGVAHSVDFDGAHIRLTLPDHDPDTTYVVKVSGHSSYSRSGQGLHRFTDPSDNATYVYSHLEPSDARRVFPCFDQPDLKARFHVSMTVPDGWVALSNQPETHVKAHTHFFAPTPPLSTYLTAFAAGPYVATYDTWTSPAGLSVELGVWVRASMAEFVDAEILEITKQGMDFFDAHYGFEYPWGKYDSIFVPEYNLGAMENPGLVTFTESYIFRSHATDAQHAGRANTILHEMSHMWFGDLVTPRWWDDLWLKESFAEFMGADASVAATRFRSAWVNFAGVRKNWAYMQDQLPTTHPIKADIPDVDAARQNFDGITYAKGAAVLKQLVHFVGRDNFYAAAREYFRTYAFSCATFDDFLQIVKKFSEHDLDEWARKWLLTCGPDRLSPRIELVDGYIHSLHIDQVADTPRPHRLTVSLWNKHGSQLLRSQEFDVTVHGQGALVAEATGCVAPDVVLVNDYDHTYAVVGFDARSLDTLAECLSEISDELSRAVVWTSLWNMTRDAQLDVARFVQIAVDHGAAESNPSISTQIFGNAVFAASNFLPPAARGPVCADLAAKLWALVHSSHPGSDVQLVLLRAFIAAATVAGEQFASDLRGVLSGAVAGVTVDADVRWRVFIALSAMGQCSVDELDQERVADHTLDGQVRYLQARYSVPELGVKDEIFDLVMQPGAYSNDEVDALISAYNAPVADAEVDHCARFFQWVETIWSQHPIEIANRLIRGLFPKQPESDQLCEQLLARPLPGALSRVLLECQDHLRRSVRAQRFNA</sequence>
<dbReference type="SUPFAM" id="SSF63737">
    <property type="entry name" value="Leukotriene A4 hydrolase N-terminal domain"/>
    <property type="match status" value="1"/>
</dbReference>
<accession>A0ABU2B5X2</accession>
<comment type="caution">
    <text evidence="17">The sequence shown here is derived from an EMBL/GenBank/DDBJ whole genome shotgun (WGS) entry which is preliminary data.</text>
</comment>
<evidence type="ECO:0000256" key="7">
    <source>
        <dbReference type="ARBA" id="ARBA00022670"/>
    </source>
</evidence>
<dbReference type="RefSeq" id="WP_277105164.1">
    <property type="nucleotide sequence ID" value="NZ_BAAAJS010000017.1"/>
</dbReference>
<evidence type="ECO:0000256" key="2">
    <source>
        <dbReference type="ARBA" id="ARBA00001947"/>
    </source>
</evidence>
<dbReference type="InterPro" id="IPR014782">
    <property type="entry name" value="Peptidase_M1_dom"/>
</dbReference>
<comment type="similarity">
    <text evidence="3">Belongs to the peptidase M1 family.</text>
</comment>
<comment type="cofactor">
    <cofactor evidence="2">
        <name>Zn(2+)</name>
        <dbReference type="ChEBI" id="CHEBI:29105"/>
    </cofactor>
</comment>
<evidence type="ECO:0000256" key="1">
    <source>
        <dbReference type="ARBA" id="ARBA00000098"/>
    </source>
</evidence>
<feature type="domain" description="Peptidase M1 membrane alanine aminopeptidase" evidence="14">
    <location>
        <begin position="229"/>
        <end position="442"/>
    </location>
</feature>
<dbReference type="PRINTS" id="PR00756">
    <property type="entry name" value="ALADIPTASE"/>
</dbReference>
<organism evidence="17 18">
    <name type="scientific">Corynebacterium felinum</name>
    <dbReference type="NCBI Taxonomy" id="131318"/>
    <lineage>
        <taxon>Bacteria</taxon>
        <taxon>Bacillati</taxon>
        <taxon>Actinomycetota</taxon>
        <taxon>Actinomycetes</taxon>
        <taxon>Mycobacteriales</taxon>
        <taxon>Corynebacteriaceae</taxon>
        <taxon>Corynebacterium</taxon>
    </lineage>
</organism>
<dbReference type="InterPro" id="IPR024571">
    <property type="entry name" value="ERAP1-like_C_dom"/>
</dbReference>
<evidence type="ECO:0000256" key="5">
    <source>
        <dbReference type="ARBA" id="ARBA00015611"/>
    </source>
</evidence>